<protein>
    <recommendedName>
        <fullName evidence="2">At1g61320/AtMIF1 LRR domain-containing protein</fullName>
    </recommendedName>
</protein>
<dbReference type="Proteomes" id="UP000489600">
    <property type="component" value="Unassembled WGS sequence"/>
</dbReference>
<keyword evidence="1" id="KW-0472">Membrane</keyword>
<dbReference type="OrthoDB" id="1029898at2759"/>
<dbReference type="Gene3D" id="3.80.10.10">
    <property type="entry name" value="Ribonuclease Inhibitor"/>
    <property type="match status" value="1"/>
</dbReference>
<dbReference type="SUPFAM" id="SSF52058">
    <property type="entry name" value="L domain-like"/>
    <property type="match status" value="1"/>
</dbReference>
<dbReference type="SUPFAM" id="SSF81383">
    <property type="entry name" value="F-box domain"/>
    <property type="match status" value="1"/>
</dbReference>
<evidence type="ECO:0000259" key="2">
    <source>
        <dbReference type="Pfam" id="PF23622"/>
    </source>
</evidence>
<gene>
    <name evidence="3" type="ORF">ANE_LOCUS4327</name>
</gene>
<dbReference type="PANTHER" id="PTHR34145">
    <property type="entry name" value="OS02G0105600 PROTEIN"/>
    <property type="match status" value="1"/>
</dbReference>
<dbReference type="InterPro" id="IPR032675">
    <property type="entry name" value="LRR_dom_sf"/>
</dbReference>
<feature type="transmembrane region" description="Helical" evidence="1">
    <location>
        <begin position="304"/>
        <end position="321"/>
    </location>
</feature>
<proteinExistence type="predicted"/>
<feature type="transmembrane region" description="Helical" evidence="1">
    <location>
        <begin position="276"/>
        <end position="298"/>
    </location>
</feature>
<dbReference type="Pfam" id="PF23622">
    <property type="entry name" value="LRR_At1g61320_AtMIF1"/>
    <property type="match status" value="1"/>
</dbReference>
<keyword evidence="1" id="KW-1133">Transmembrane helix</keyword>
<dbReference type="InterPro" id="IPR053772">
    <property type="entry name" value="At1g61320/At1g61330-like"/>
</dbReference>
<evidence type="ECO:0000256" key="1">
    <source>
        <dbReference type="SAM" id="Phobius"/>
    </source>
</evidence>
<dbReference type="PANTHER" id="PTHR34145:SF54">
    <property type="entry name" value="FBD-ASSOCIATED F-BOX PLANT PROTEIN"/>
    <property type="match status" value="1"/>
</dbReference>
<comment type="caution">
    <text evidence="3">The sequence shown here is derived from an EMBL/GenBank/DDBJ whole genome shotgun (WGS) entry which is preliminary data.</text>
</comment>
<keyword evidence="4" id="KW-1185">Reference proteome</keyword>
<accession>A0A565AWY8</accession>
<reference evidence="3" key="1">
    <citation type="submission" date="2019-07" db="EMBL/GenBank/DDBJ databases">
        <authorList>
            <person name="Dittberner H."/>
        </authorList>
    </citation>
    <scope>NUCLEOTIDE SEQUENCE [LARGE SCALE GENOMIC DNA]</scope>
</reference>
<dbReference type="AlphaFoldDB" id="A0A565AWY8"/>
<name>A0A565AWY8_9BRAS</name>
<dbReference type="InterPro" id="IPR055357">
    <property type="entry name" value="LRR_At1g61320_AtMIF1"/>
</dbReference>
<dbReference type="EMBL" id="CABITT030000002">
    <property type="protein sequence ID" value="VVA93882.1"/>
    <property type="molecule type" value="Genomic_DNA"/>
</dbReference>
<sequence>MSESPSKKMKPTEVLPEDMVEHILSTFLPIQSFLRSRMVSKRFRKTHIRCRDLDFSGIYSVRRNQLEAVHIVESVFNQHKGSEINRFVMTLNHIGVEDKILSWINTCLGKNIQELELDFSKSKKVIEIPVNFSAIETLTVLKLWCCKFQIPDNSLKGLKLLKTLSLMRAEVTKDMIDAIFNNCIYLETLELIKCRMSEVLSINARNHKKFKSLVVYSMPKVLEIVLDAPTLECYNYDGHVRMIDFSSVNALKEAKLLYYNRRYNWRKSYNMVIANLEPYTGVHVLATTNIFLEVIFYLVYKISIYFAGLLTYIFGFYGILLK</sequence>
<evidence type="ECO:0000313" key="4">
    <source>
        <dbReference type="Proteomes" id="UP000489600"/>
    </source>
</evidence>
<feature type="domain" description="At1g61320/AtMIF1 LRR" evidence="2">
    <location>
        <begin position="76"/>
        <end position="277"/>
    </location>
</feature>
<dbReference type="InterPro" id="IPR036047">
    <property type="entry name" value="F-box-like_dom_sf"/>
</dbReference>
<evidence type="ECO:0000313" key="3">
    <source>
        <dbReference type="EMBL" id="VVA93882.1"/>
    </source>
</evidence>
<keyword evidence="1" id="KW-0812">Transmembrane</keyword>
<organism evidence="3 4">
    <name type="scientific">Arabis nemorensis</name>
    <dbReference type="NCBI Taxonomy" id="586526"/>
    <lineage>
        <taxon>Eukaryota</taxon>
        <taxon>Viridiplantae</taxon>
        <taxon>Streptophyta</taxon>
        <taxon>Embryophyta</taxon>
        <taxon>Tracheophyta</taxon>
        <taxon>Spermatophyta</taxon>
        <taxon>Magnoliopsida</taxon>
        <taxon>eudicotyledons</taxon>
        <taxon>Gunneridae</taxon>
        <taxon>Pentapetalae</taxon>
        <taxon>rosids</taxon>
        <taxon>malvids</taxon>
        <taxon>Brassicales</taxon>
        <taxon>Brassicaceae</taxon>
        <taxon>Arabideae</taxon>
        <taxon>Arabis</taxon>
    </lineage>
</organism>